<keyword evidence="3" id="KW-1185">Reference proteome</keyword>
<protein>
    <recommendedName>
        <fullName evidence="4">Sulfotransferase family protein</fullName>
    </recommendedName>
</protein>
<accession>A0ABW3P4V2</accession>
<comment type="caution">
    <text evidence="2">The sequence shown here is derived from an EMBL/GenBank/DDBJ whole genome shotgun (WGS) entry which is preliminary data.</text>
</comment>
<evidence type="ECO:0000256" key="1">
    <source>
        <dbReference type="SAM" id="Coils"/>
    </source>
</evidence>
<dbReference type="Gene3D" id="3.40.50.300">
    <property type="entry name" value="P-loop containing nucleotide triphosphate hydrolases"/>
    <property type="match status" value="1"/>
</dbReference>
<feature type="coiled-coil region" evidence="1">
    <location>
        <begin position="482"/>
        <end position="729"/>
    </location>
</feature>
<gene>
    <name evidence="2" type="ORF">ACFQ24_17895</name>
</gene>
<evidence type="ECO:0000313" key="2">
    <source>
        <dbReference type="EMBL" id="MFD1106740.1"/>
    </source>
</evidence>
<proteinExistence type="predicted"/>
<sequence length="812" mass="90756">MINPKVPEKSPRRGSAQLKRLPYNRQGLIILGMHRSGTSALAGTLGKLGPALPADLMGAGIGNDKGHWEPAGVVAVNDRILESAGSHWEDWDRVSPDWYDSLLCPRALEEARAALRVSFVDAPLFIMKDPRVCRLVPFWINAFALENIDPVFLLCLRHPAQVAASLAKRDAMEPGYANLLWLRHTLEAEAATRGRKRTICDFDQLLANWPALVTRLGSDLDIIWPRRSAQTRGEINEFLNSSSVTPPPTALPAVMPWAMETYTILRRWADQGEDAADHIKLSEIFQRFNDASHIFSDLILPRTRSLGAGGGHALREELSDVRAALATASEEREETVRHLQDQLRDALEAGKNTSNILSDRDAHIAALHGEMEGLRQREGLYAQTEAERDSLMARMGELEAELHAAMLSSAELASALSDRNVQVAALQGEIEELRQGEGLHAQIQAERDSVMARMGELEVELLAATHSSDDMVAVIATRDAQLAILQAELEKAQSGIAEMQLRNERYAEAAGESAHRIATLENRLRQHQEEIEQTCQERDEARKEVAQLEVVHAKLKKARADIFKIAADRREYQVTAERAERAVQNLERRLKAEQVARVSSDLALSATRARVIDLMADLNEARQNIEALVADKDEMLHAKQQAQGHMAGLEMQLSSTRSKLSNDETEKQELKAALAKAEADIANLCEQNATVNQQRMDAEANFAQLRHDHQQQEEDIQSLSQKLLAEEGRFTIHDNHAKWLHEVNEVLVGSPRWWSVIPTRSRRRRQLERLKKLGLFDERAYLDLNPDVAAAGVDALRHYLDHGIAEGRSLPR</sequence>
<dbReference type="InterPro" id="IPR027417">
    <property type="entry name" value="P-loop_NTPase"/>
</dbReference>
<organism evidence="2 3">
    <name type="scientific">Sphingobium olei</name>
    <dbReference type="NCBI Taxonomy" id="420955"/>
    <lineage>
        <taxon>Bacteria</taxon>
        <taxon>Pseudomonadati</taxon>
        <taxon>Pseudomonadota</taxon>
        <taxon>Alphaproteobacteria</taxon>
        <taxon>Sphingomonadales</taxon>
        <taxon>Sphingomonadaceae</taxon>
        <taxon>Sphingobium</taxon>
    </lineage>
</organism>
<dbReference type="Proteomes" id="UP001597203">
    <property type="component" value="Unassembled WGS sequence"/>
</dbReference>
<evidence type="ECO:0000313" key="3">
    <source>
        <dbReference type="Proteomes" id="UP001597203"/>
    </source>
</evidence>
<evidence type="ECO:0008006" key="4">
    <source>
        <dbReference type="Google" id="ProtNLM"/>
    </source>
</evidence>
<dbReference type="EMBL" id="JBHTLS010000134">
    <property type="protein sequence ID" value="MFD1106740.1"/>
    <property type="molecule type" value="Genomic_DNA"/>
</dbReference>
<dbReference type="RefSeq" id="WP_380913716.1">
    <property type="nucleotide sequence ID" value="NZ_JBHTLS010000134.1"/>
</dbReference>
<reference evidence="3" key="1">
    <citation type="journal article" date="2019" name="Int. J. Syst. Evol. Microbiol.">
        <title>The Global Catalogue of Microorganisms (GCM) 10K type strain sequencing project: providing services to taxonomists for standard genome sequencing and annotation.</title>
        <authorList>
            <consortium name="The Broad Institute Genomics Platform"/>
            <consortium name="The Broad Institute Genome Sequencing Center for Infectious Disease"/>
            <person name="Wu L."/>
            <person name="Ma J."/>
        </authorList>
    </citation>
    <scope>NUCLEOTIDE SEQUENCE [LARGE SCALE GENOMIC DNA]</scope>
    <source>
        <strain evidence="3">CCUG 54329</strain>
    </source>
</reference>
<dbReference type="SUPFAM" id="SSF52540">
    <property type="entry name" value="P-loop containing nucleoside triphosphate hydrolases"/>
    <property type="match status" value="1"/>
</dbReference>
<name>A0ABW3P4V2_9SPHN</name>
<keyword evidence="1" id="KW-0175">Coiled coil</keyword>